<dbReference type="Gene3D" id="3.40.50.300">
    <property type="entry name" value="P-loop containing nucleotide triphosphate hydrolases"/>
    <property type="match status" value="1"/>
</dbReference>
<dbReference type="InterPro" id="IPR027417">
    <property type="entry name" value="P-loop_NTPase"/>
</dbReference>
<dbReference type="AlphaFoldDB" id="A0A5C8PG55"/>
<keyword evidence="2" id="KW-1185">Reference proteome</keyword>
<dbReference type="OrthoDB" id="5771032at2"/>
<gene>
    <name evidence="1" type="ORF">FHP25_26190</name>
</gene>
<protein>
    <recommendedName>
        <fullName evidence="3">Serine kinase</fullName>
    </recommendedName>
</protein>
<evidence type="ECO:0000313" key="1">
    <source>
        <dbReference type="EMBL" id="TXL72322.1"/>
    </source>
</evidence>
<dbReference type="SUPFAM" id="SSF53795">
    <property type="entry name" value="PEP carboxykinase-like"/>
    <property type="match status" value="1"/>
</dbReference>
<dbReference type="RefSeq" id="WP_147849944.1">
    <property type="nucleotide sequence ID" value="NZ_VDUZ01000034.1"/>
</dbReference>
<sequence length="299" mass="30930">MSTMYRFAGLDDRPIRVASDAPLIDFTARFFGLWPFDEEGTAIADLADITIEAVDGGFRLRHGALEGGAQEVPDAAEAANQLVGLLAAEQLARRSDLIGLHAGAAAGPGGLILFVGDSLCGKSTLALQLARRGARFFGDDRLLVAPAGTDNSDVPTGIGLGLTPRMRLPIHEGAGGALAAFVAANSVVEHMDWQGNPIIAYIDLELDTFDAAPFGTTLPVAALVLPHRRDDDPDALELELGSKGDAALAVVRQSTAPGMDARGHVAAAALIAGSVPCLRLVYGSSAAAADLLAERFGIS</sequence>
<dbReference type="Proteomes" id="UP000321638">
    <property type="component" value="Unassembled WGS sequence"/>
</dbReference>
<evidence type="ECO:0000313" key="2">
    <source>
        <dbReference type="Proteomes" id="UP000321638"/>
    </source>
</evidence>
<evidence type="ECO:0008006" key="3">
    <source>
        <dbReference type="Google" id="ProtNLM"/>
    </source>
</evidence>
<reference evidence="1 2" key="1">
    <citation type="submission" date="2019-06" db="EMBL/GenBank/DDBJ databases">
        <title>New taxonomy in bacterial strain CC-CFT640, isolated from vineyard.</title>
        <authorList>
            <person name="Lin S.-Y."/>
            <person name="Tsai C.-F."/>
            <person name="Young C.-C."/>
        </authorList>
    </citation>
    <scope>NUCLEOTIDE SEQUENCE [LARGE SCALE GENOMIC DNA]</scope>
    <source>
        <strain evidence="1 2">CC-CFT640</strain>
    </source>
</reference>
<accession>A0A5C8PG55</accession>
<organism evidence="1 2">
    <name type="scientific">Vineibacter terrae</name>
    <dbReference type="NCBI Taxonomy" id="2586908"/>
    <lineage>
        <taxon>Bacteria</taxon>
        <taxon>Pseudomonadati</taxon>
        <taxon>Pseudomonadota</taxon>
        <taxon>Alphaproteobacteria</taxon>
        <taxon>Hyphomicrobiales</taxon>
        <taxon>Vineibacter</taxon>
    </lineage>
</organism>
<proteinExistence type="predicted"/>
<dbReference type="EMBL" id="VDUZ01000034">
    <property type="protein sequence ID" value="TXL72322.1"/>
    <property type="molecule type" value="Genomic_DNA"/>
</dbReference>
<name>A0A5C8PG55_9HYPH</name>
<comment type="caution">
    <text evidence="1">The sequence shown here is derived from an EMBL/GenBank/DDBJ whole genome shotgun (WGS) entry which is preliminary data.</text>
</comment>